<dbReference type="EMBL" id="JAFLVT010000008">
    <property type="protein sequence ID" value="MBO0449369.1"/>
    <property type="molecule type" value="Genomic_DNA"/>
</dbReference>
<keyword evidence="2" id="KW-1185">Reference proteome</keyword>
<evidence type="ECO:0008006" key="3">
    <source>
        <dbReference type="Google" id="ProtNLM"/>
    </source>
</evidence>
<sequence>MSENVKVKIIVSEDISNIQNSPANSNIVVINPLLILRAPFVPTALSLAITILSTGITANEEHEMSISILSPDKHEIYTTGKNKFSVPGMSDNFNFNVDLKNIPFMTEGEYKILFELDQTKYDDTFIIKANQNLTGK</sequence>
<dbReference type="RefSeq" id="WP_206903492.1">
    <property type="nucleotide sequence ID" value="NZ_JAFLVT010000008.1"/>
</dbReference>
<name>A0ABS3H8Q2_9ENTE</name>
<evidence type="ECO:0000313" key="1">
    <source>
        <dbReference type="EMBL" id="MBO0449369.1"/>
    </source>
</evidence>
<evidence type="ECO:0000313" key="2">
    <source>
        <dbReference type="Proteomes" id="UP000664256"/>
    </source>
</evidence>
<dbReference type="Proteomes" id="UP000664256">
    <property type="component" value="Unassembled WGS sequence"/>
</dbReference>
<gene>
    <name evidence="1" type="ORF">JZO76_07425</name>
</gene>
<accession>A0ABS3H8Q2</accession>
<dbReference type="InterPro" id="IPR054221">
    <property type="entry name" value="DUF6941"/>
</dbReference>
<dbReference type="Pfam" id="PF22091">
    <property type="entry name" value="DUF6941"/>
    <property type="match status" value="1"/>
</dbReference>
<proteinExistence type="predicted"/>
<reference evidence="1 2" key="1">
    <citation type="submission" date="2021-03" db="EMBL/GenBank/DDBJ databases">
        <title>Enterococcal diversity collection.</title>
        <authorList>
            <person name="Gilmore M.S."/>
            <person name="Schwartzman J."/>
            <person name="Van Tyne D."/>
            <person name="Martin M."/>
            <person name="Earl A.M."/>
            <person name="Manson A.L."/>
            <person name="Straub T."/>
            <person name="Salamzade R."/>
            <person name="Saavedra J."/>
            <person name="Lebreton F."/>
            <person name="Prichula J."/>
            <person name="Schaufler K."/>
            <person name="Gaca A."/>
            <person name="Sgardioli B."/>
            <person name="Wagenaar J."/>
            <person name="Strong T."/>
        </authorList>
    </citation>
    <scope>NUCLEOTIDE SEQUENCE [LARGE SCALE GENOMIC DNA]</scope>
    <source>
        <strain evidence="1 2">MJM12</strain>
    </source>
</reference>
<protein>
    <recommendedName>
        <fullName evidence="3">DUF3324 domain-containing protein</fullName>
    </recommendedName>
</protein>
<organism evidence="1 2">
    <name type="scientific">Candidatus Enterococcus myersii</name>
    <dbReference type="NCBI Taxonomy" id="2815322"/>
    <lineage>
        <taxon>Bacteria</taxon>
        <taxon>Bacillati</taxon>
        <taxon>Bacillota</taxon>
        <taxon>Bacilli</taxon>
        <taxon>Lactobacillales</taxon>
        <taxon>Enterococcaceae</taxon>
        <taxon>Enterococcus</taxon>
    </lineage>
</organism>
<comment type="caution">
    <text evidence="1">The sequence shown here is derived from an EMBL/GenBank/DDBJ whole genome shotgun (WGS) entry which is preliminary data.</text>
</comment>